<dbReference type="Proteomes" id="UP000323386">
    <property type="component" value="Unassembled WGS sequence"/>
</dbReference>
<proteinExistence type="predicted"/>
<feature type="region of interest" description="Disordered" evidence="1">
    <location>
        <begin position="149"/>
        <end position="172"/>
    </location>
</feature>
<organism evidence="2 3">
    <name type="scientific">Pseudozyma flocculosa</name>
    <dbReference type="NCBI Taxonomy" id="84751"/>
    <lineage>
        <taxon>Eukaryota</taxon>
        <taxon>Fungi</taxon>
        <taxon>Dikarya</taxon>
        <taxon>Basidiomycota</taxon>
        <taxon>Ustilaginomycotina</taxon>
        <taxon>Ustilaginomycetes</taxon>
        <taxon>Ustilaginales</taxon>
        <taxon>Ustilaginaceae</taxon>
        <taxon>Pseudozyma</taxon>
    </lineage>
</organism>
<accession>A0A5C3EWH4</accession>
<evidence type="ECO:0000256" key="1">
    <source>
        <dbReference type="SAM" id="MobiDB-lite"/>
    </source>
</evidence>
<keyword evidence="3" id="KW-1185">Reference proteome</keyword>
<name>A0A5C3EWH4_9BASI</name>
<protein>
    <submittedName>
        <fullName evidence="2">Uncharacterized protein</fullName>
    </submittedName>
</protein>
<sequence length="270" mass="29780">MHIRAHCPSSLAVHRLPYRSGIEHSDREARLIDERRRPLTARTGRNQRHLRSWADRLHQTRLRKAAPRESVAPHRASAPRACSHVPVLLVLQQLISGGSGAGRNRFKGSPPSRSTFRHFFPHPLFHALFGQTLPLSSWHETTASHPAHDLRGTAGQRSGGMKSNPCGRLRPGDEVTWTDDDGERRYGVFIEMSTPHLAEIVEIDTGATVSIELVSGITTGQRRRSLTSFVAPPAPRAPAASPLLSLTAPLLMRSLLLQFEVPICDLAISA</sequence>
<gene>
    <name evidence="2" type="ORF">PSFLO_00922</name>
</gene>
<reference evidence="2 3" key="1">
    <citation type="submission" date="2018-03" db="EMBL/GenBank/DDBJ databases">
        <authorList>
            <person name="Guldener U."/>
        </authorList>
    </citation>
    <scope>NUCLEOTIDE SEQUENCE [LARGE SCALE GENOMIC DNA]</scope>
    <source>
        <strain evidence="2 3">DAOM196992</strain>
    </source>
</reference>
<dbReference type="EMBL" id="OOIP01000002">
    <property type="protein sequence ID" value="SPO35451.1"/>
    <property type="molecule type" value="Genomic_DNA"/>
</dbReference>
<evidence type="ECO:0000313" key="3">
    <source>
        <dbReference type="Proteomes" id="UP000323386"/>
    </source>
</evidence>
<dbReference type="AlphaFoldDB" id="A0A5C3EWH4"/>
<evidence type="ECO:0000313" key="2">
    <source>
        <dbReference type="EMBL" id="SPO35451.1"/>
    </source>
</evidence>